<dbReference type="InterPro" id="IPR002293">
    <property type="entry name" value="AA/rel_permease1"/>
</dbReference>
<feature type="transmembrane region" description="Helical" evidence="6">
    <location>
        <begin position="293"/>
        <end position="317"/>
    </location>
</feature>
<gene>
    <name evidence="8" type="ORF">ENI32_00465</name>
    <name evidence="9" type="ORF">SBU_000618</name>
</gene>
<feature type="transmembrane region" description="Helical" evidence="6">
    <location>
        <begin position="408"/>
        <end position="430"/>
    </location>
</feature>
<reference evidence="9 10" key="1">
    <citation type="submission" date="2016-05" db="EMBL/GenBank/DDBJ databases">
        <title>Microbial consortia oxidize butane by reversing methanogenesis.</title>
        <authorList>
            <person name="Laso-Perez R."/>
            <person name="Richter M."/>
            <person name="Wegener G."/>
            <person name="Musat F."/>
        </authorList>
    </citation>
    <scope>NUCLEOTIDE SEQUENCE [LARGE SCALE GENOMIC DNA]</scope>
    <source>
        <strain evidence="9">BOX1</strain>
    </source>
</reference>
<evidence type="ECO:0000256" key="1">
    <source>
        <dbReference type="ARBA" id="ARBA00004651"/>
    </source>
</evidence>
<feature type="domain" description="UspA" evidence="7">
    <location>
        <begin position="687"/>
        <end position="729"/>
    </location>
</feature>
<organism evidence="9 10">
    <name type="scientific">Candidatus Syntropharchaeum butanivorans</name>
    <dbReference type="NCBI Taxonomy" id="1839936"/>
    <lineage>
        <taxon>Archaea</taxon>
        <taxon>Methanobacteriati</taxon>
        <taxon>Methanobacteriota</taxon>
        <taxon>Stenosarchaea group</taxon>
        <taxon>Methanomicrobia</taxon>
        <taxon>Methanosarcinales</taxon>
        <taxon>ANME-2 cluster</taxon>
        <taxon>Candidatus Syntropharchaeum</taxon>
    </lineage>
</organism>
<keyword evidence="4 6" id="KW-1133">Transmembrane helix</keyword>
<protein>
    <submittedName>
        <fullName evidence="8 9">Amino acid permease</fullName>
    </submittedName>
</protein>
<sequence length="744" mass="81938">MSDQRGMMEAYHKREEVELSRDMGLFHITTIGIGAMIGAGIFVLTGIAAGIAGPGFILAFLFNGIIATLTAMAYAELGSCMAEAGGGYVWIKRSLPHLFGFLSGWMDWFAHCIACSLYSLGFGAYFLLLLQMAGLSLEGVDQEILVKIFAVLICIFFAYINFKGAAQTGRSESIVTMAKILILAVFIIFGILAIVRSGDYSNFTPFFPNGFGAVFTAMGLTYIAFEGYEIIAQAGEEVVNPKKNIPRAIFISLLVVIPIYLLVGFVSIGAIHIEGVETYVYLGESGETAMVEAAKIFMPAGAVILLIGGIMSTISALNATIYSSSRVSFAMGRDRDLPGIFGGVHKKTRTPHIAIFISATIIVLMALLLPIEDVASAAGIFFLLLFIGVNIALIRIRKRMPDLDRGFITPLFPIIPIIAIISQLFIATHMFSYSRVAWYTAFIWVGLGVFVFYLYPAKKEREEIEAKVVYEEKEIERRPYRILVPLANPETVNDLIRLASIIAREKDGEILAMSVIKVPEQLPVSSGKIFLDEKKPIITRAVEVCPPDIPISTLIRVGHSIPQGITDTARSRGCNLIILGWRGWTWRKDRILGSTIDPVAVHAPCDLIVAKFRAFDPEKIRRILLPTIGGVHAGFALEIAKIFERLGGRIRALRIVKEGEKLEEFTIEDGLKIDLIHAPSVRKKIIELSEDADLIVIGATEEPLFKRLIFGALPEAVAREAHCTVIMVKRHEKRVVSILKRWLG</sequence>
<dbReference type="PANTHER" id="PTHR42770:SF11">
    <property type="entry name" value="INNER MEMBRANE TRANSPORT PROTEIN YBAT"/>
    <property type="match status" value="1"/>
</dbReference>
<feature type="transmembrane region" description="Helical" evidence="6">
    <location>
        <begin position="24"/>
        <end position="49"/>
    </location>
</feature>
<feature type="transmembrane region" description="Helical" evidence="6">
    <location>
        <begin position="436"/>
        <end position="455"/>
    </location>
</feature>
<feature type="domain" description="UspA" evidence="7">
    <location>
        <begin position="481"/>
        <end position="611"/>
    </location>
</feature>
<accession>A0A1F2P7I0</accession>
<evidence type="ECO:0000256" key="5">
    <source>
        <dbReference type="ARBA" id="ARBA00023136"/>
    </source>
</evidence>
<feature type="transmembrane region" description="Helical" evidence="6">
    <location>
        <begin position="144"/>
        <end position="162"/>
    </location>
</feature>
<dbReference type="EMBL" id="DRIE01000008">
    <property type="protein sequence ID" value="HEC56353.1"/>
    <property type="molecule type" value="Genomic_DNA"/>
</dbReference>
<evidence type="ECO:0000259" key="7">
    <source>
        <dbReference type="Pfam" id="PF00582"/>
    </source>
</evidence>
<comment type="caution">
    <text evidence="9">The sequence shown here is derived from an EMBL/GenBank/DDBJ whole genome shotgun (WGS) entry which is preliminary data.</text>
</comment>
<dbReference type="PATRIC" id="fig|1839936.3.peg.627"/>
<dbReference type="InterPro" id="IPR006015">
    <property type="entry name" value="Universal_stress_UspA"/>
</dbReference>
<evidence type="ECO:0000256" key="3">
    <source>
        <dbReference type="ARBA" id="ARBA00022692"/>
    </source>
</evidence>
<dbReference type="AlphaFoldDB" id="A0A1F2P7I0"/>
<dbReference type="InterPro" id="IPR050367">
    <property type="entry name" value="APC_superfamily"/>
</dbReference>
<dbReference type="Pfam" id="PF13520">
    <property type="entry name" value="AA_permease_2"/>
    <property type="match status" value="1"/>
</dbReference>
<dbReference type="InterPro" id="IPR006016">
    <property type="entry name" value="UspA"/>
</dbReference>
<dbReference type="STRING" id="1839936.SBU_000618"/>
<feature type="transmembrane region" description="Helical" evidence="6">
    <location>
        <begin position="108"/>
        <end position="132"/>
    </location>
</feature>
<dbReference type="GO" id="GO:0005886">
    <property type="term" value="C:plasma membrane"/>
    <property type="evidence" value="ECO:0007669"/>
    <property type="project" value="UniProtKB-SubCell"/>
</dbReference>
<dbReference type="Proteomes" id="UP000185779">
    <property type="component" value="Unassembled WGS sequence"/>
</dbReference>
<dbReference type="PANTHER" id="PTHR42770">
    <property type="entry name" value="AMINO ACID TRANSPORTER-RELATED"/>
    <property type="match status" value="1"/>
</dbReference>
<dbReference type="Gene3D" id="1.20.1740.10">
    <property type="entry name" value="Amino acid/polyamine transporter I"/>
    <property type="match status" value="1"/>
</dbReference>
<keyword evidence="2" id="KW-1003">Cell membrane</keyword>
<feature type="transmembrane region" description="Helical" evidence="6">
    <location>
        <begin position="206"/>
        <end position="228"/>
    </location>
</feature>
<keyword evidence="3 6" id="KW-0812">Transmembrane</keyword>
<dbReference type="PRINTS" id="PR01438">
    <property type="entry name" value="UNVRSLSTRESS"/>
</dbReference>
<feature type="transmembrane region" description="Helical" evidence="6">
    <location>
        <begin position="377"/>
        <end position="396"/>
    </location>
</feature>
<dbReference type="Gene3D" id="3.40.50.12370">
    <property type="match status" value="2"/>
</dbReference>
<feature type="transmembrane region" description="Helical" evidence="6">
    <location>
        <begin position="249"/>
        <end position="273"/>
    </location>
</feature>
<feature type="transmembrane region" description="Helical" evidence="6">
    <location>
        <begin position="353"/>
        <end position="371"/>
    </location>
</feature>
<reference evidence="8" key="2">
    <citation type="journal article" date="2020" name="mSystems">
        <title>Genome- and Community-Level Interaction Insights into Carbon Utilization and Element Cycling Functions of Hydrothermarchaeota in Hydrothermal Sediment.</title>
        <authorList>
            <person name="Zhou Z."/>
            <person name="Liu Y."/>
            <person name="Xu W."/>
            <person name="Pan J."/>
            <person name="Luo Z.H."/>
            <person name="Li M."/>
        </authorList>
    </citation>
    <scope>NUCLEOTIDE SEQUENCE [LARGE SCALE GENOMIC DNA]</scope>
    <source>
        <strain evidence="8">HyVt-386</strain>
    </source>
</reference>
<evidence type="ECO:0000256" key="2">
    <source>
        <dbReference type="ARBA" id="ARBA00022475"/>
    </source>
</evidence>
<name>A0A1F2P7I0_9EURY</name>
<evidence type="ECO:0000313" key="8">
    <source>
        <dbReference type="EMBL" id="HEC56353.1"/>
    </source>
</evidence>
<feature type="transmembrane region" description="Helical" evidence="6">
    <location>
        <begin position="174"/>
        <end position="194"/>
    </location>
</feature>
<evidence type="ECO:0000313" key="10">
    <source>
        <dbReference type="Proteomes" id="UP000185779"/>
    </source>
</evidence>
<keyword evidence="5 6" id="KW-0472">Membrane</keyword>
<keyword evidence="10" id="KW-1185">Reference proteome</keyword>
<dbReference type="SUPFAM" id="SSF52402">
    <property type="entry name" value="Adenine nucleotide alpha hydrolases-like"/>
    <property type="match status" value="2"/>
</dbReference>
<dbReference type="CDD" id="cd00293">
    <property type="entry name" value="USP-like"/>
    <property type="match status" value="1"/>
</dbReference>
<evidence type="ECO:0000256" key="6">
    <source>
        <dbReference type="SAM" id="Phobius"/>
    </source>
</evidence>
<comment type="subcellular location">
    <subcellularLocation>
        <location evidence="1">Cell membrane</location>
        <topology evidence="1">Multi-pass membrane protein</topology>
    </subcellularLocation>
</comment>
<dbReference type="Proteomes" id="UP000885936">
    <property type="component" value="Unassembled WGS sequence"/>
</dbReference>
<evidence type="ECO:0000256" key="4">
    <source>
        <dbReference type="ARBA" id="ARBA00022989"/>
    </source>
</evidence>
<dbReference type="Pfam" id="PF00582">
    <property type="entry name" value="Usp"/>
    <property type="match status" value="2"/>
</dbReference>
<dbReference type="GO" id="GO:0022857">
    <property type="term" value="F:transmembrane transporter activity"/>
    <property type="evidence" value="ECO:0007669"/>
    <property type="project" value="InterPro"/>
</dbReference>
<proteinExistence type="predicted"/>
<dbReference type="EMBL" id="LYOR01000002">
    <property type="protein sequence ID" value="OFV66651.1"/>
    <property type="molecule type" value="Genomic_DNA"/>
</dbReference>
<feature type="transmembrane region" description="Helical" evidence="6">
    <location>
        <begin position="55"/>
        <end position="75"/>
    </location>
</feature>
<evidence type="ECO:0000313" key="9">
    <source>
        <dbReference type="EMBL" id="OFV66651.1"/>
    </source>
</evidence>